<gene>
    <name evidence="2" type="ORF">RCL2_000731900</name>
</gene>
<dbReference type="AlphaFoldDB" id="A0A8H3L1H8"/>
<feature type="compositionally biased region" description="Basic and acidic residues" evidence="1">
    <location>
        <begin position="1"/>
        <end position="23"/>
    </location>
</feature>
<name>A0A8H3L1H8_9GLOM</name>
<accession>A0A8H3L1H8</accession>
<comment type="caution">
    <text evidence="2">The sequence shown here is derived from an EMBL/GenBank/DDBJ whole genome shotgun (WGS) entry which is preliminary data.</text>
</comment>
<feature type="region of interest" description="Disordered" evidence="1">
    <location>
        <begin position="1"/>
        <end position="32"/>
    </location>
</feature>
<sequence>MNLKERRERDKWSSITVDKEKTRNLKSTELPHPKESFFSENFLKGNNILDADLIELENSPGITARHSTTPNIKADSDYTVPHVKAKGDDMDKILKQIIPKEKEASLSPDTVVDTISAYRKNLPFDNTIKNQSPVKSENEYQIYGFAEVMTYHKEAMNAIRYSNSHGGRIPARDEKDDVWWETLDEVK</sequence>
<dbReference type="EMBL" id="BLAL01000047">
    <property type="protein sequence ID" value="GES80018.1"/>
    <property type="molecule type" value="Genomic_DNA"/>
</dbReference>
<evidence type="ECO:0000313" key="3">
    <source>
        <dbReference type="Proteomes" id="UP000615446"/>
    </source>
</evidence>
<protein>
    <submittedName>
        <fullName evidence="2">Uncharacterized protein</fullName>
    </submittedName>
</protein>
<evidence type="ECO:0000256" key="1">
    <source>
        <dbReference type="SAM" id="MobiDB-lite"/>
    </source>
</evidence>
<organism evidence="2 3">
    <name type="scientific">Rhizophagus clarus</name>
    <dbReference type="NCBI Taxonomy" id="94130"/>
    <lineage>
        <taxon>Eukaryota</taxon>
        <taxon>Fungi</taxon>
        <taxon>Fungi incertae sedis</taxon>
        <taxon>Mucoromycota</taxon>
        <taxon>Glomeromycotina</taxon>
        <taxon>Glomeromycetes</taxon>
        <taxon>Glomerales</taxon>
        <taxon>Glomeraceae</taxon>
        <taxon>Rhizophagus</taxon>
    </lineage>
</organism>
<evidence type="ECO:0000313" key="2">
    <source>
        <dbReference type="EMBL" id="GES80018.1"/>
    </source>
</evidence>
<proteinExistence type="predicted"/>
<dbReference type="Proteomes" id="UP000615446">
    <property type="component" value="Unassembled WGS sequence"/>
</dbReference>
<reference evidence="2" key="1">
    <citation type="submission" date="2019-10" db="EMBL/GenBank/DDBJ databases">
        <title>Conservation and host-specific expression of non-tandemly repeated heterogenous ribosome RNA gene in arbuscular mycorrhizal fungi.</title>
        <authorList>
            <person name="Maeda T."/>
            <person name="Kobayashi Y."/>
            <person name="Nakagawa T."/>
            <person name="Ezawa T."/>
            <person name="Yamaguchi K."/>
            <person name="Bino T."/>
            <person name="Nishimoto Y."/>
            <person name="Shigenobu S."/>
            <person name="Kawaguchi M."/>
        </authorList>
    </citation>
    <scope>NUCLEOTIDE SEQUENCE</scope>
    <source>
        <strain evidence="2">HR1</strain>
    </source>
</reference>